<proteinExistence type="predicted"/>
<dbReference type="AlphaFoldDB" id="A0A392MTE2"/>
<dbReference type="InterPro" id="IPR022159">
    <property type="entry name" value="STIP/TFIP11_N"/>
</dbReference>
<dbReference type="PANTHER" id="PTHR23329:SF1">
    <property type="entry name" value="TUFTELIN-INTERACTING PROTEIN 11"/>
    <property type="match status" value="1"/>
</dbReference>
<gene>
    <name evidence="2" type="ORF">A2U01_0011733</name>
</gene>
<accession>A0A392MTE2</accession>
<organism evidence="2 3">
    <name type="scientific">Trifolium medium</name>
    <dbReference type="NCBI Taxonomy" id="97028"/>
    <lineage>
        <taxon>Eukaryota</taxon>
        <taxon>Viridiplantae</taxon>
        <taxon>Streptophyta</taxon>
        <taxon>Embryophyta</taxon>
        <taxon>Tracheophyta</taxon>
        <taxon>Spermatophyta</taxon>
        <taxon>Magnoliopsida</taxon>
        <taxon>eudicotyledons</taxon>
        <taxon>Gunneridae</taxon>
        <taxon>Pentapetalae</taxon>
        <taxon>rosids</taxon>
        <taxon>fabids</taxon>
        <taxon>Fabales</taxon>
        <taxon>Fabaceae</taxon>
        <taxon>Papilionoideae</taxon>
        <taxon>50 kb inversion clade</taxon>
        <taxon>NPAAA clade</taxon>
        <taxon>Hologalegina</taxon>
        <taxon>IRL clade</taxon>
        <taxon>Trifolieae</taxon>
        <taxon>Trifolium</taxon>
    </lineage>
</organism>
<reference evidence="2 3" key="1">
    <citation type="journal article" date="2018" name="Front. Plant Sci.">
        <title>Red Clover (Trifolium pratense) and Zigzag Clover (T. medium) - A Picture of Genomic Similarities and Differences.</title>
        <authorList>
            <person name="Dluhosova J."/>
            <person name="Istvanek J."/>
            <person name="Nedelnik J."/>
            <person name="Repkova J."/>
        </authorList>
    </citation>
    <scope>NUCLEOTIDE SEQUENCE [LARGE SCALE GENOMIC DNA]</scope>
    <source>
        <strain evidence="3">cv. 10/8</strain>
        <tissue evidence="2">Leaf</tissue>
    </source>
</reference>
<feature type="domain" description="Tuftelin interacting protein N-terminal" evidence="1">
    <location>
        <begin position="2"/>
        <end position="89"/>
    </location>
</feature>
<dbReference type="GO" id="GO:0000390">
    <property type="term" value="P:spliceosomal complex disassembly"/>
    <property type="evidence" value="ECO:0007669"/>
    <property type="project" value="InterPro"/>
</dbReference>
<dbReference type="Pfam" id="PF12457">
    <property type="entry name" value="TIP_N"/>
    <property type="match status" value="1"/>
</dbReference>
<name>A0A392MTE2_9FABA</name>
<dbReference type="GO" id="GO:0071008">
    <property type="term" value="C:U2-type post-mRNA release spliceosomal complex"/>
    <property type="evidence" value="ECO:0007669"/>
    <property type="project" value="TreeGrafter"/>
</dbReference>
<dbReference type="EMBL" id="LXQA010019107">
    <property type="protein sequence ID" value="MCH90810.1"/>
    <property type="molecule type" value="Genomic_DNA"/>
</dbReference>
<keyword evidence="3" id="KW-1185">Reference proteome</keyword>
<evidence type="ECO:0000313" key="2">
    <source>
        <dbReference type="EMBL" id="MCH90810.1"/>
    </source>
</evidence>
<dbReference type="InterPro" id="IPR045211">
    <property type="entry name" value="TFP11/STIP/Ntr1"/>
</dbReference>
<comment type="caution">
    <text evidence="2">The sequence shown here is derived from an EMBL/GenBank/DDBJ whole genome shotgun (WGS) entry which is preliminary data.</text>
</comment>
<evidence type="ECO:0000259" key="1">
    <source>
        <dbReference type="Pfam" id="PF12457"/>
    </source>
</evidence>
<sequence length="92" mass="11134">MDEDQEKFGMENDFEGGEWRGGEFYCQKTREKRHRSREDVLYGVFADSEDDDDEYSRRKRRKDRDFSKKHDFTKPVIFVPALNFMPNQDNVD</sequence>
<dbReference type="PANTHER" id="PTHR23329">
    <property type="entry name" value="TUFTELIN-INTERACTING PROTEIN 11-RELATED"/>
    <property type="match status" value="1"/>
</dbReference>
<protein>
    <submittedName>
        <fullName evidence="2">Tuftelin-interacting protein 11-like</fullName>
    </submittedName>
</protein>
<evidence type="ECO:0000313" key="3">
    <source>
        <dbReference type="Proteomes" id="UP000265520"/>
    </source>
</evidence>
<dbReference type="Proteomes" id="UP000265520">
    <property type="component" value="Unassembled WGS sequence"/>
</dbReference>
<feature type="non-terminal residue" evidence="2">
    <location>
        <position position="92"/>
    </location>
</feature>